<dbReference type="STRING" id="663278.Ethha_0877"/>
<dbReference type="EMBL" id="CP002400">
    <property type="protein sequence ID" value="ADU26442.1"/>
    <property type="molecule type" value="Genomic_DNA"/>
</dbReference>
<dbReference type="AlphaFoldDB" id="E6U3F0"/>
<dbReference type="RefSeq" id="WP_013484812.1">
    <property type="nucleotide sequence ID" value="NC_014828.1"/>
</dbReference>
<name>E6U3F0_ETHHY</name>
<evidence type="ECO:0000313" key="2">
    <source>
        <dbReference type="EMBL" id="ADU26442.1"/>
    </source>
</evidence>
<reference evidence="2 3" key="1">
    <citation type="submission" date="2010-12" db="EMBL/GenBank/DDBJ databases">
        <title>Complete sequence of Ethanoligenens harbinense YUAN-3.</title>
        <authorList>
            <person name="Lucas S."/>
            <person name="Copeland A."/>
            <person name="Lapidus A."/>
            <person name="Cheng J.-F."/>
            <person name="Bruce D."/>
            <person name="Goodwin L."/>
            <person name="Pitluck S."/>
            <person name="Chertkov O."/>
            <person name="Misra M."/>
            <person name="Detter J.C."/>
            <person name="Han C."/>
            <person name="Tapia R."/>
            <person name="Land M."/>
            <person name="Hauser L."/>
            <person name="Jeffries C."/>
            <person name="Kyrpides N."/>
            <person name="Ivanova N."/>
            <person name="Mikhailova N."/>
            <person name="Wang A."/>
            <person name="Mouttaki H."/>
            <person name="He Z."/>
            <person name="Zhou J."/>
            <person name="Hemme C.L."/>
            <person name="Woyke T."/>
        </authorList>
    </citation>
    <scope>NUCLEOTIDE SEQUENCE [LARGE SCALE GENOMIC DNA]</scope>
    <source>
        <strain evidence="3">DSM 18485 / JCM 12961 / CGMCC 1.5033 / YUAN-3</strain>
    </source>
</reference>
<dbReference type="Proteomes" id="UP000001551">
    <property type="component" value="Chromosome"/>
</dbReference>
<dbReference type="KEGG" id="eha:Ethha_0877"/>
<evidence type="ECO:0000313" key="3">
    <source>
        <dbReference type="Proteomes" id="UP000001551"/>
    </source>
</evidence>
<keyword evidence="1" id="KW-0472">Membrane</keyword>
<sequence length="107" mass="12391">MNMIQMVIIKNHLPVKQMDFLIFTYPHYGVVLPIIAQSAFQKNESIYQLETNIWSTKIARLVNRQKTTMLATPVAFTIWNVTKVVLILVFIAVIVALFIKKKSIRNE</sequence>
<feature type="transmembrane region" description="Helical" evidence="1">
    <location>
        <begin position="20"/>
        <end position="40"/>
    </location>
</feature>
<feature type="transmembrane region" description="Helical" evidence="1">
    <location>
        <begin position="78"/>
        <end position="99"/>
    </location>
</feature>
<protein>
    <submittedName>
        <fullName evidence="2">Uncharacterized protein</fullName>
    </submittedName>
</protein>
<dbReference type="HOGENOM" id="CLU_2206084_0_0_9"/>
<organism evidence="2 3">
    <name type="scientific">Ethanoligenens harbinense (strain DSM 18485 / JCM 12961 / CGMCC 1.5033 / YUAN-3)</name>
    <dbReference type="NCBI Taxonomy" id="663278"/>
    <lineage>
        <taxon>Bacteria</taxon>
        <taxon>Bacillati</taxon>
        <taxon>Bacillota</taxon>
        <taxon>Clostridia</taxon>
        <taxon>Eubacteriales</taxon>
        <taxon>Oscillospiraceae</taxon>
        <taxon>Ethanoligenens</taxon>
    </lineage>
</organism>
<keyword evidence="1" id="KW-1133">Transmembrane helix</keyword>
<accession>E6U3F0</accession>
<keyword evidence="1" id="KW-0812">Transmembrane</keyword>
<gene>
    <name evidence="2" type="ordered locus">Ethha_0877</name>
</gene>
<keyword evidence="3" id="KW-1185">Reference proteome</keyword>
<evidence type="ECO:0000256" key="1">
    <source>
        <dbReference type="SAM" id="Phobius"/>
    </source>
</evidence>
<proteinExistence type="predicted"/>